<keyword evidence="7 9" id="KW-0472">Membrane</keyword>
<feature type="transmembrane region" description="Helical" evidence="9">
    <location>
        <begin position="40"/>
        <end position="60"/>
    </location>
</feature>
<keyword evidence="6 9" id="KW-1133">Transmembrane helix</keyword>
<comment type="subcellular location">
    <subcellularLocation>
        <location evidence="1">Cell membrane</location>
        <topology evidence="1">Multi-pass membrane protein</topology>
    </subcellularLocation>
</comment>
<feature type="transmembrane region" description="Helical" evidence="9">
    <location>
        <begin position="92"/>
        <end position="113"/>
    </location>
</feature>
<dbReference type="CDD" id="cd06582">
    <property type="entry name" value="TM_PBP1_LivH_like"/>
    <property type="match status" value="1"/>
</dbReference>
<feature type="transmembrane region" description="Helical" evidence="9">
    <location>
        <begin position="133"/>
        <end position="156"/>
    </location>
</feature>
<dbReference type="PANTHER" id="PTHR11795">
    <property type="entry name" value="BRANCHED-CHAIN AMINO ACID TRANSPORT SYSTEM PERMEASE PROTEIN LIVH"/>
    <property type="match status" value="1"/>
</dbReference>
<evidence type="ECO:0000256" key="3">
    <source>
        <dbReference type="ARBA" id="ARBA00022475"/>
    </source>
</evidence>
<keyword evidence="2" id="KW-0813">Transport</keyword>
<evidence type="ECO:0000256" key="7">
    <source>
        <dbReference type="ARBA" id="ARBA00023136"/>
    </source>
</evidence>
<proteinExistence type="inferred from homology"/>
<keyword evidence="11" id="KW-1185">Reference proteome</keyword>
<evidence type="ECO:0000256" key="6">
    <source>
        <dbReference type="ARBA" id="ARBA00022989"/>
    </source>
</evidence>
<keyword evidence="3" id="KW-1003">Cell membrane</keyword>
<gene>
    <name evidence="10" type="ORF">ADL15_33760</name>
</gene>
<name>A0A117MNZ7_9ACTN</name>
<reference evidence="10 11" key="1">
    <citation type="submission" date="2015-10" db="EMBL/GenBank/DDBJ databases">
        <authorList>
            <person name="Gilbert D.G."/>
        </authorList>
    </citation>
    <scope>NUCLEOTIDE SEQUENCE [LARGE SCALE GENOMIC DNA]</scope>
    <source>
        <strain evidence="10 11">NRRL B-16712</strain>
    </source>
</reference>
<dbReference type="Pfam" id="PF02653">
    <property type="entry name" value="BPD_transp_2"/>
    <property type="match status" value="1"/>
</dbReference>
<feature type="transmembrane region" description="Helical" evidence="9">
    <location>
        <begin position="66"/>
        <end position="85"/>
    </location>
</feature>
<evidence type="ECO:0000313" key="10">
    <source>
        <dbReference type="EMBL" id="KUL27806.1"/>
    </source>
</evidence>
<feature type="transmembrane region" description="Helical" evidence="9">
    <location>
        <begin position="6"/>
        <end position="28"/>
    </location>
</feature>
<evidence type="ECO:0000256" key="8">
    <source>
        <dbReference type="ARBA" id="ARBA00037998"/>
    </source>
</evidence>
<dbReference type="RefSeq" id="WP_067699623.1">
    <property type="nucleotide sequence ID" value="NZ_LLZH01000294.1"/>
</dbReference>
<protein>
    <submittedName>
        <fullName evidence="10">Branched-chain amino acid ABC transporter permease</fullName>
    </submittedName>
</protein>
<sequence>MTELVGYLITGVGVGCAYALLGSGLVVIHRVTRVVNFAQGGFAVLAALTVTTLLTAGLPHGLAESLAVLLATGIGLLTGIVAIGRPGTTPQAALIITLGLGVLAYAVEIFLWGDQPRSFPGLPGSTTVLGARVQTHYLLIIGVTAVILGATALLFARTDRGRALTATADDPYAARVVGIDVARMGLLAFALGGALGGLAGVLVTPVQQVSFDSDVVLVVNGFSAAILGNLTRPGLTLAGGLLLGVVQALVGGYLSTAYQTEVALIFMLGVLILRSSSARVEEVTA</sequence>
<evidence type="ECO:0000256" key="5">
    <source>
        <dbReference type="ARBA" id="ARBA00022970"/>
    </source>
</evidence>
<keyword evidence="5" id="KW-0029">Amino-acid transport</keyword>
<dbReference type="Proteomes" id="UP000053244">
    <property type="component" value="Unassembled WGS sequence"/>
</dbReference>
<dbReference type="OrthoDB" id="9807115at2"/>
<dbReference type="AlphaFoldDB" id="A0A117MNZ7"/>
<keyword evidence="4 9" id="KW-0812">Transmembrane</keyword>
<feature type="transmembrane region" description="Helical" evidence="9">
    <location>
        <begin position="184"/>
        <end position="203"/>
    </location>
</feature>
<dbReference type="GO" id="GO:0006865">
    <property type="term" value="P:amino acid transport"/>
    <property type="evidence" value="ECO:0007669"/>
    <property type="project" value="UniProtKB-KW"/>
</dbReference>
<dbReference type="GO" id="GO:0005886">
    <property type="term" value="C:plasma membrane"/>
    <property type="evidence" value="ECO:0007669"/>
    <property type="project" value="UniProtKB-SubCell"/>
</dbReference>
<dbReference type="GO" id="GO:0022857">
    <property type="term" value="F:transmembrane transporter activity"/>
    <property type="evidence" value="ECO:0007669"/>
    <property type="project" value="InterPro"/>
</dbReference>
<accession>A0A117MNZ7</accession>
<evidence type="ECO:0000256" key="9">
    <source>
        <dbReference type="SAM" id="Phobius"/>
    </source>
</evidence>
<organism evidence="10 11">
    <name type="scientific">Actinoplanes awajinensis subsp. mycoplanecinus</name>
    <dbReference type="NCBI Taxonomy" id="135947"/>
    <lineage>
        <taxon>Bacteria</taxon>
        <taxon>Bacillati</taxon>
        <taxon>Actinomycetota</taxon>
        <taxon>Actinomycetes</taxon>
        <taxon>Micromonosporales</taxon>
        <taxon>Micromonosporaceae</taxon>
        <taxon>Actinoplanes</taxon>
    </lineage>
</organism>
<feature type="transmembrane region" description="Helical" evidence="9">
    <location>
        <begin position="234"/>
        <end position="250"/>
    </location>
</feature>
<evidence type="ECO:0000313" key="11">
    <source>
        <dbReference type="Proteomes" id="UP000053244"/>
    </source>
</evidence>
<dbReference type="EMBL" id="LLZH01000294">
    <property type="protein sequence ID" value="KUL27806.1"/>
    <property type="molecule type" value="Genomic_DNA"/>
</dbReference>
<dbReference type="PANTHER" id="PTHR11795:SF450">
    <property type="entry name" value="ABC TRANSPORTER PERMEASE PROTEIN"/>
    <property type="match status" value="1"/>
</dbReference>
<evidence type="ECO:0000256" key="4">
    <source>
        <dbReference type="ARBA" id="ARBA00022692"/>
    </source>
</evidence>
<dbReference type="InterPro" id="IPR001851">
    <property type="entry name" value="ABC_transp_permease"/>
</dbReference>
<evidence type="ECO:0000256" key="1">
    <source>
        <dbReference type="ARBA" id="ARBA00004651"/>
    </source>
</evidence>
<dbReference type="InterPro" id="IPR052157">
    <property type="entry name" value="BCAA_transport_permease"/>
</dbReference>
<evidence type="ECO:0000256" key="2">
    <source>
        <dbReference type="ARBA" id="ARBA00022448"/>
    </source>
</evidence>
<comment type="similarity">
    <text evidence="8">Belongs to the binding-protein-dependent transport system permease family. LivHM subfamily.</text>
</comment>
<comment type="caution">
    <text evidence="10">The sequence shown here is derived from an EMBL/GenBank/DDBJ whole genome shotgun (WGS) entry which is preliminary data.</text>
</comment>